<dbReference type="SUPFAM" id="SSF56801">
    <property type="entry name" value="Acetyl-CoA synthetase-like"/>
    <property type="match status" value="1"/>
</dbReference>
<dbReference type="SUPFAM" id="SSF53474">
    <property type="entry name" value="alpha/beta-Hydrolases"/>
    <property type="match status" value="1"/>
</dbReference>
<dbReference type="OrthoDB" id="3243414at2"/>
<dbReference type="PROSITE" id="PS50075">
    <property type="entry name" value="CARRIER"/>
    <property type="match status" value="1"/>
</dbReference>
<dbReference type="InterPro" id="IPR020802">
    <property type="entry name" value="TesA-like"/>
</dbReference>
<evidence type="ECO:0000313" key="5">
    <source>
        <dbReference type="Proteomes" id="UP000239203"/>
    </source>
</evidence>
<name>A0A2S6GJ60_9PSEU</name>
<dbReference type="Gene3D" id="3.40.50.1820">
    <property type="entry name" value="alpha/beta hydrolase"/>
    <property type="match status" value="1"/>
</dbReference>
<dbReference type="Gene3D" id="1.10.1200.10">
    <property type="entry name" value="ACP-like"/>
    <property type="match status" value="1"/>
</dbReference>
<evidence type="ECO:0000313" key="4">
    <source>
        <dbReference type="EMBL" id="PPK65223.1"/>
    </source>
</evidence>
<feature type="region of interest" description="Disordered" evidence="2">
    <location>
        <begin position="9"/>
        <end position="28"/>
    </location>
</feature>
<evidence type="ECO:0000256" key="1">
    <source>
        <dbReference type="ARBA" id="ARBA00001957"/>
    </source>
</evidence>
<dbReference type="GO" id="GO:0005737">
    <property type="term" value="C:cytoplasm"/>
    <property type="evidence" value="ECO:0007669"/>
    <property type="project" value="TreeGrafter"/>
</dbReference>
<dbReference type="Pfam" id="PF00975">
    <property type="entry name" value="Thioesterase"/>
    <property type="match status" value="1"/>
</dbReference>
<dbReference type="Gene3D" id="3.40.50.12780">
    <property type="entry name" value="N-terminal domain of ligase-like"/>
    <property type="match status" value="2"/>
</dbReference>
<dbReference type="Proteomes" id="UP000239203">
    <property type="component" value="Unassembled WGS sequence"/>
</dbReference>
<dbReference type="AlphaFoldDB" id="A0A2S6GJ60"/>
<dbReference type="InterPro" id="IPR001031">
    <property type="entry name" value="Thioesterase"/>
</dbReference>
<dbReference type="InterPro" id="IPR045851">
    <property type="entry name" value="AMP-bd_C_sf"/>
</dbReference>
<dbReference type="Gene3D" id="3.40.50.150">
    <property type="entry name" value="Vaccinia Virus protein VP39"/>
    <property type="match status" value="1"/>
</dbReference>
<dbReference type="GO" id="GO:0031177">
    <property type="term" value="F:phosphopantetheine binding"/>
    <property type="evidence" value="ECO:0007669"/>
    <property type="project" value="TreeGrafter"/>
</dbReference>
<dbReference type="PANTHER" id="PTHR45527:SF1">
    <property type="entry name" value="FATTY ACID SYNTHASE"/>
    <property type="match status" value="1"/>
</dbReference>
<dbReference type="GO" id="GO:0043041">
    <property type="term" value="P:amino acid activation for nonribosomal peptide biosynthetic process"/>
    <property type="evidence" value="ECO:0007669"/>
    <property type="project" value="TreeGrafter"/>
</dbReference>
<dbReference type="PROSITE" id="PS00455">
    <property type="entry name" value="AMP_BINDING"/>
    <property type="match status" value="1"/>
</dbReference>
<dbReference type="SUPFAM" id="SSF47336">
    <property type="entry name" value="ACP-like"/>
    <property type="match status" value="1"/>
</dbReference>
<dbReference type="InterPro" id="IPR036736">
    <property type="entry name" value="ACP-like_sf"/>
</dbReference>
<dbReference type="InterPro" id="IPR025110">
    <property type="entry name" value="AMP-bd_C"/>
</dbReference>
<proteinExistence type="predicted"/>
<evidence type="ECO:0000256" key="2">
    <source>
        <dbReference type="SAM" id="MobiDB-lite"/>
    </source>
</evidence>
<dbReference type="CDD" id="cd05930">
    <property type="entry name" value="A_NRPS"/>
    <property type="match status" value="1"/>
</dbReference>
<dbReference type="SMART" id="SM00824">
    <property type="entry name" value="PKS_TE"/>
    <property type="match status" value="1"/>
</dbReference>
<feature type="domain" description="Carrier" evidence="3">
    <location>
        <begin position="817"/>
        <end position="892"/>
    </location>
</feature>
<organism evidence="4 5">
    <name type="scientific">Actinokineospora auranticolor</name>
    <dbReference type="NCBI Taxonomy" id="155976"/>
    <lineage>
        <taxon>Bacteria</taxon>
        <taxon>Bacillati</taxon>
        <taxon>Actinomycetota</taxon>
        <taxon>Actinomycetes</taxon>
        <taxon>Pseudonocardiales</taxon>
        <taxon>Pseudonocardiaceae</taxon>
        <taxon>Actinokineospora</taxon>
    </lineage>
</organism>
<evidence type="ECO:0000259" key="3">
    <source>
        <dbReference type="PROSITE" id="PS50075"/>
    </source>
</evidence>
<dbReference type="Pfam" id="PF00501">
    <property type="entry name" value="AMP-binding"/>
    <property type="match status" value="2"/>
</dbReference>
<dbReference type="CDD" id="cd02440">
    <property type="entry name" value="AdoMet_MTases"/>
    <property type="match status" value="1"/>
</dbReference>
<dbReference type="RefSeq" id="WP_104481318.1">
    <property type="nucleotide sequence ID" value="NZ_CP154825.1"/>
</dbReference>
<dbReference type="InterPro" id="IPR013217">
    <property type="entry name" value="Methyltransf_12"/>
</dbReference>
<dbReference type="PANTHER" id="PTHR45527">
    <property type="entry name" value="NONRIBOSOMAL PEPTIDE SYNTHETASE"/>
    <property type="match status" value="1"/>
</dbReference>
<keyword evidence="5" id="KW-1185">Reference proteome</keyword>
<dbReference type="InterPro" id="IPR029063">
    <property type="entry name" value="SAM-dependent_MTases_sf"/>
</dbReference>
<dbReference type="Pfam" id="PF13193">
    <property type="entry name" value="AMP-binding_C"/>
    <property type="match status" value="1"/>
</dbReference>
<accession>A0A2S6GJ60</accession>
<comment type="caution">
    <text evidence="4">The sequence shown here is derived from an EMBL/GenBank/DDBJ whole genome shotgun (WGS) entry which is preliminary data.</text>
</comment>
<protein>
    <submittedName>
        <fullName evidence="4">Amino acid adenylation domain-containing protein</fullName>
    </submittedName>
</protein>
<comment type="cofactor">
    <cofactor evidence="1">
        <name>pantetheine 4'-phosphate</name>
        <dbReference type="ChEBI" id="CHEBI:47942"/>
    </cofactor>
</comment>
<dbReference type="InterPro" id="IPR042099">
    <property type="entry name" value="ANL_N_sf"/>
</dbReference>
<sequence length="1134" mass="120421">MKLSNIALWEDDSEPGARPPTATESPGERTAGALITEQAAATPDAVAVVDGAARHTYADLIADADRLAGFLAEHGVGPGAHVGVLLRRSYRLVVALVAVLKAGGSYVPLNPDLPDARLHSLVRDTRPLVIVSERALTGTCNELFWNSPDTAASLCVDSPDVLRELEPAGTRMSLELWNYVADHADDPVAANGWRSPYTGARISDEALDRYVRATAGKIADYLSPDATMLEIGCGTGTTLKGLAPLVGRYVGIDPSAGVLRWAHRARAEHGLDNVALHELGALNLNELPAESAGPFDAVVFNSVVQSFGGVNYLRAVLGEAIGRVGARGVVYLGHVWDAARREGFLAEVAARHRAEHGGRPLSAADALFLPTAFFEDLPHHFPEVTRVEAAPMAFHDDHLTGYAYDVLLHIDRTTPRAPARVHKRQYDRRALDTRPATPVADRHDPDATAYVIQTSGSTGTPKSVEVGMRGLVNLLRWYRDACEMGPDTRVLQTITCGFDASVKNYLAPLISGASVVLAPDSAYDPRDLLALLEAQRVTVLNPGVPSAVYPLIDVAAAAGFRPLRSLRHLALGGETPDLARLRDWVASGECRATLLNIYGPTEATDISCAAVIDPARVGSSGPVPIGRPIPNARAHVLDSELREVPVGVVGELWLAGIGLAKGYLGDPALTEEKFGTRAPALPGERLYRTGDLARRLPGGDLVVSGRADTQVKLLGHRVELGEVEQCLRSLPGVRDAAGAVRPVPGTDELRLCGYVIPDPGAAPDPLSLRAALGRFLPAAAVPVDVVIMADWPRMPNGKLDRNALPTPEQVRRAAARPPATETERVLLDLWREVLADESACLDDNFFVVGGHSLGAALLAIRIRDVLRREVSIVDVYRAQTAAALARLIDRRPAAHSPLKLLAEGDGAATVYCFPPIAGYAWAMAGFAQHLGFRVYGFDFPGGEDPAASAADLMTATRASGPRFLVGYSAGGVLATATAAALRERGERVDGIVVLDSEPPGTPVPIGTGEVAAMVREVLDDPHLTAHVHQTGADRVTDTVARYARWHAAARPAGRVPCDLLLLTAADGDPGWIAGWRDLVTGDSRVQPAVGGHTDLLSGTNAVANADPVRTWLAQRSTTTGRVRMIGPGIPQVTP</sequence>
<gene>
    <name evidence="4" type="ORF">CLV40_11570</name>
</gene>
<dbReference type="InterPro" id="IPR000873">
    <property type="entry name" value="AMP-dep_synth/lig_dom"/>
</dbReference>
<reference evidence="4 5" key="1">
    <citation type="submission" date="2018-02" db="EMBL/GenBank/DDBJ databases">
        <title>Genomic Encyclopedia of Archaeal and Bacterial Type Strains, Phase II (KMG-II): from individual species to whole genera.</title>
        <authorList>
            <person name="Goeker M."/>
        </authorList>
    </citation>
    <scope>NUCLEOTIDE SEQUENCE [LARGE SCALE GENOMIC DNA]</scope>
    <source>
        <strain evidence="4 5">YU 961-1</strain>
    </source>
</reference>
<dbReference type="Pfam" id="PF00550">
    <property type="entry name" value="PP-binding"/>
    <property type="match status" value="1"/>
</dbReference>
<dbReference type="InterPro" id="IPR029058">
    <property type="entry name" value="AB_hydrolase_fold"/>
</dbReference>
<dbReference type="Pfam" id="PF08242">
    <property type="entry name" value="Methyltransf_12"/>
    <property type="match status" value="1"/>
</dbReference>
<dbReference type="EMBL" id="PTIX01000015">
    <property type="protein sequence ID" value="PPK65223.1"/>
    <property type="molecule type" value="Genomic_DNA"/>
</dbReference>
<feature type="region of interest" description="Disordered" evidence="2">
    <location>
        <begin position="418"/>
        <end position="443"/>
    </location>
</feature>
<dbReference type="InterPro" id="IPR009081">
    <property type="entry name" value="PP-bd_ACP"/>
</dbReference>
<dbReference type="InterPro" id="IPR020845">
    <property type="entry name" value="AMP-binding_CS"/>
</dbReference>
<dbReference type="SUPFAM" id="SSF53335">
    <property type="entry name" value="S-adenosyl-L-methionine-dependent methyltransferases"/>
    <property type="match status" value="1"/>
</dbReference>
<dbReference type="Gene3D" id="3.30.300.30">
    <property type="match status" value="1"/>
</dbReference>
<dbReference type="GO" id="GO:0044550">
    <property type="term" value="P:secondary metabolite biosynthetic process"/>
    <property type="evidence" value="ECO:0007669"/>
    <property type="project" value="TreeGrafter"/>
</dbReference>